<reference evidence="5" key="2">
    <citation type="submission" date="2023-05" db="EMBL/GenBank/DDBJ databases">
        <authorList>
            <consortium name="Lawrence Berkeley National Laboratory"/>
            <person name="Steindorff A."/>
            <person name="Hensen N."/>
            <person name="Bonometti L."/>
            <person name="Westerberg I."/>
            <person name="Brannstrom I.O."/>
            <person name="Guillou S."/>
            <person name="Cros-Aarteil S."/>
            <person name="Calhoun S."/>
            <person name="Haridas S."/>
            <person name="Kuo A."/>
            <person name="Mondo S."/>
            <person name="Pangilinan J."/>
            <person name="Riley R."/>
            <person name="Labutti K."/>
            <person name="Andreopoulos B."/>
            <person name="Lipzen A."/>
            <person name="Chen C."/>
            <person name="Yanf M."/>
            <person name="Daum C."/>
            <person name="Ng V."/>
            <person name="Clum A."/>
            <person name="Ohm R."/>
            <person name="Martin F."/>
            <person name="Silar P."/>
            <person name="Natvig D."/>
            <person name="Lalanne C."/>
            <person name="Gautier V."/>
            <person name="Ament-Velasquez S.L."/>
            <person name="Kruys A."/>
            <person name="Hutchinson M.I."/>
            <person name="Powell A.J."/>
            <person name="Barry K."/>
            <person name="Miller A.N."/>
            <person name="Grigoriev I.V."/>
            <person name="Debuchy R."/>
            <person name="Gladieux P."/>
            <person name="Thoren M.H."/>
            <person name="Johannesson H."/>
        </authorList>
    </citation>
    <scope>NUCLEOTIDE SEQUENCE</scope>
    <source>
        <strain evidence="5">PSN243</strain>
    </source>
</reference>
<dbReference type="SUPFAM" id="SSF56176">
    <property type="entry name" value="FAD-binding/transporter-associated domain-like"/>
    <property type="match status" value="1"/>
</dbReference>
<dbReference type="Proteomes" id="UP001321760">
    <property type="component" value="Unassembled WGS sequence"/>
</dbReference>
<dbReference type="InterPro" id="IPR012951">
    <property type="entry name" value="BBE"/>
</dbReference>
<dbReference type="PANTHER" id="PTHR13878">
    <property type="entry name" value="GULONOLACTONE OXIDASE"/>
    <property type="match status" value="1"/>
</dbReference>
<dbReference type="GO" id="GO:0071949">
    <property type="term" value="F:FAD binding"/>
    <property type="evidence" value="ECO:0007669"/>
    <property type="project" value="InterPro"/>
</dbReference>
<dbReference type="PANTHER" id="PTHR13878:SF91">
    <property type="entry name" value="FAD BINDING DOMAIN PROTEIN (AFU_ORTHOLOGUE AFUA_6G12070)-RELATED"/>
    <property type="match status" value="1"/>
</dbReference>
<comment type="caution">
    <text evidence="5">The sequence shown here is derived from an EMBL/GenBank/DDBJ whole genome shotgun (WGS) entry which is preliminary data.</text>
</comment>
<reference evidence="5" key="1">
    <citation type="journal article" date="2023" name="Mol. Phylogenet. Evol.">
        <title>Genome-scale phylogeny and comparative genomics of the fungal order Sordariales.</title>
        <authorList>
            <person name="Hensen N."/>
            <person name="Bonometti L."/>
            <person name="Westerberg I."/>
            <person name="Brannstrom I.O."/>
            <person name="Guillou S."/>
            <person name="Cros-Aarteil S."/>
            <person name="Calhoun S."/>
            <person name="Haridas S."/>
            <person name="Kuo A."/>
            <person name="Mondo S."/>
            <person name="Pangilinan J."/>
            <person name="Riley R."/>
            <person name="LaButti K."/>
            <person name="Andreopoulos B."/>
            <person name="Lipzen A."/>
            <person name="Chen C."/>
            <person name="Yan M."/>
            <person name="Daum C."/>
            <person name="Ng V."/>
            <person name="Clum A."/>
            <person name="Steindorff A."/>
            <person name="Ohm R.A."/>
            <person name="Martin F."/>
            <person name="Silar P."/>
            <person name="Natvig D.O."/>
            <person name="Lalanne C."/>
            <person name="Gautier V."/>
            <person name="Ament-Velasquez S.L."/>
            <person name="Kruys A."/>
            <person name="Hutchinson M.I."/>
            <person name="Powell A.J."/>
            <person name="Barry K."/>
            <person name="Miller A.N."/>
            <person name="Grigoriev I.V."/>
            <person name="Debuchy R."/>
            <person name="Gladieux P."/>
            <person name="Hiltunen Thoren M."/>
            <person name="Johannesson H."/>
        </authorList>
    </citation>
    <scope>NUCLEOTIDE SEQUENCE</scope>
    <source>
        <strain evidence="5">PSN243</strain>
    </source>
</reference>
<sequence length="592" mass="63838">MAPRPGPLCHLLLLTLSSMAVGKEGPTSPRPYCKAAPGTTSWPSATSWARFNESVNGRLLQPTPPGAVCHPGQPTFNDTQCVAVNATWSTYEFHAADPVSVDWNQWANDTCLPWSGYHCSRDGYPKVVLNASTAAHVKAGVDFARKHNVRLVVKSSGHDYVGRSNAPNSLSIWTHHLKTEFSFHDSFRPKNCKVEIKSTAVTAGAGAEMIELYTALDARNQTIVGGGGKTVSLGGYITGGGHSLLSARHGLAADQVLEVELVTPKGDIVTANECTNPDLFWAVRGGGGSTFGILTSLTLKTHPTPSISTRTVMVTTDNTNPSTFDMMAYVLSQFPSLGDSGLSGYSFLFSSFPNPFDNSSTPVPVSGMFLILTLQDQPPTTIDTLLAPLFTHLNTTFPPFAVITIPEEHPSFSAWYESHYDTSAAGANILIGSHLLPRSALTSNLTASASALREFVSPLGFGTAYLVSGKGVHSVNPRGGSNAVNPGWRTAYVHATNLVGWTPGNAIQKEEAKARLNKSLQGMKELAPGSGAYLNEANPYEPHWQTTFWGSNYKRLLRIKRAVDPDDVLWCHPCVGNERWQEVDGQLCRVER</sequence>
<keyword evidence="2" id="KW-0560">Oxidoreductase</keyword>
<dbReference type="GO" id="GO:0016491">
    <property type="term" value="F:oxidoreductase activity"/>
    <property type="evidence" value="ECO:0007669"/>
    <property type="project" value="UniProtKB-KW"/>
</dbReference>
<feature type="domain" description="FAD-binding PCMH-type" evidence="4">
    <location>
        <begin position="121"/>
        <end position="304"/>
    </location>
</feature>
<comment type="similarity">
    <text evidence="1">Belongs to the oxygen-dependent FAD-linked oxidoreductase family.</text>
</comment>
<dbReference type="InterPro" id="IPR006094">
    <property type="entry name" value="Oxid_FAD_bind_N"/>
</dbReference>
<dbReference type="Gene3D" id="3.30.465.10">
    <property type="match status" value="2"/>
</dbReference>
<organism evidence="5 6">
    <name type="scientific">Podospora aff. communis PSN243</name>
    <dbReference type="NCBI Taxonomy" id="3040156"/>
    <lineage>
        <taxon>Eukaryota</taxon>
        <taxon>Fungi</taxon>
        <taxon>Dikarya</taxon>
        <taxon>Ascomycota</taxon>
        <taxon>Pezizomycotina</taxon>
        <taxon>Sordariomycetes</taxon>
        <taxon>Sordariomycetidae</taxon>
        <taxon>Sordariales</taxon>
        <taxon>Podosporaceae</taxon>
        <taxon>Podospora</taxon>
    </lineage>
</organism>
<dbReference type="InterPro" id="IPR036318">
    <property type="entry name" value="FAD-bd_PCMH-like_sf"/>
</dbReference>
<gene>
    <name evidence="5" type="ORF">QBC34DRAFT_206752</name>
</gene>
<feature type="signal peptide" evidence="3">
    <location>
        <begin position="1"/>
        <end position="22"/>
    </location>
</feature>
<proteinExistence type="inferred from homology"/>
<evidence type="ECO:0000313" key="5">
    <source>
        <dbReference type="EMBL" id="KAK4453456.1"/>
    </source>
</evidence>
<dbReference type="AlphaFoldDB" id="A0AAV9H3F6"/>
<dbReference type="InterPro" id="IPR050432">
    <property type="entry name" value="FAD-linked_Oxidoreductases_BP"/>
</dbReference>
<evidence type="ECO:0000313" key="6">
    <source>
        <dbReference type="Proteomes" id="UP001321760"/>
    </source>
</evidence>
<evidence type="ECO:0000259" key="4">
    <source>
        <dbReference type="PROSITE" id="PS51387"/>
    </source>
</evidence>
<name>A0AAV9H3F6_9PEZI</name>
<dbReference type="PROSITE" id="PS51387">
    <property type="entry name" value="FAD_PCMH"/>
    <property type="match status" value="1"/>
</dbReference>
<feature type="chain" id="PRO_5043709667" description="FAD-binding PCMH-type domain-containing protein" evidence="3">
    <location>
        <begin position="23"/>
        <end position="592"/>
    </location>
</feature>
<dbReference type="Pfam" id="PF08031">
    <property type="entry name" value="BBE"/>
    <property type="match status" value="1"/>
</dbReference>
<keyword evidence="6" id="KW-1185">Reference proteome</keyword>
<dbReference type="InterPro" id="IPR016169">
    <property type="entry name" value="FAD-bd_PCMH_sub2"/>
</dbReference>
<evidence type="ECO:0000256" key="1">
    <source>
        <dbReference type="ARBA" id="ARBA00005466"/>
    </source>
</evidence>
<accession>A0AAV9H3F6</accession>
<protein>
    <recommendedName>
        <fullName evidence="4">FAD-binding PCMH-type domain-containing protein</fullName>
    </recommendedName>
</protein>
<dbReference type="InterPro" id="IPR016166">
    <property type="entry name" value="FAD-bd_PCMH"/>
</dbReference>
<evidence type="ECO:0000256" key="2">
    <source>
        <dbReference type="ARBA" id="ARBA00023002"/>
    </source>
</evidence>
<dbReference type="Pfam" id="PF01565">
    <property type="entry name" value="FAD_binding_4"/>
    <property type="match status" value="1"/>
</dbReference>
<keyword evidence="3" id="KW-0732">Signal</keyword>
<dbReference type="EMBL" id="MU865920">
    <property type="protein sequence ID" value="KAK4453456.1"/>
    <property type="molecule type" value="Genomic_DNA"/>
</dbReference>
<evidence type="ECO:0000256" key="3">
    <source>
        <dbReference type="SAM" id="SignalP"/>
    </source>
</evidence>